<dbReference type="RefSeq" id="WP_186745323.1">
    <property type="nucleotide sequence ID" value="NZ_CP060394.1"/>
</dbReference>
<comment type="catalytic activity">
    <reaction evidence="1 5 6">
        <text>[protein]-peptidylproline (omega=180) = [protein]-peptidylproline (omega=0)</text>
        <dbReference type="Rhea" id="RHEA:16237"/>
        <dbReference type="Rhea" id="RHEA-COMP:10747"/>
        <dbReference type="Rhea" id="RHEA-COMP:10748"/>
        <dbReference type="ChEBI" id="CHEBI:83833"/>
        <dbReference type="ChEBI" id="CHEBI:83834"/>
        <dbReference type="EC" id="5.2.1.8"/>
    </reaction>
</comment>
<evidence type="ECO:0000256" key="2">
    <source>
        <dbReference type="ARBA" id="ARBA00006577"/>
    </source>
</evidence>
<dbReference type="KEGG" id="adin:H7849_07320"/>
<organism evidence="9 10">
    <name type="scientific">Alloacidobacterium dinghuense</name>
    <dbReference type="NCBI Taxonomy" id="2763107"/>
    <lineage>
        <taxon>Bacteria</taxon>
        <taxon>Pseudomonadati</taxon>
        <taxon>Acidobacteriota</taxon>
        <taxon>Terriglobia</taxon>
        <taxon>Terriglobales</taxon>
        <taxon>Acidobacteriaceae</taxon>
        <taxon>Alloacidobacterium</taxon>
    </lineage>
</organism>
<sequence length="183" mass="20055">MSRFSLTPAALLVCFAASAQTTTPPKTTTTHHTPPTTVRFAPPLPAPVVPKTIPAVTGPVKYEFALRYQDITIGAGDLAGPNMMYKVHYTGWLEDGTKFDSSVDRGQPFEFPQGMHRVIPGWDEGFEGMHVGGKRRLFIPWQLAYGEQGRGQIPPKANLIFDIELLDQRDLNAATPTPAPTPQ</sequence>
<comment type="similarity">
    <text evidence="2 6">Belongs to the FKBP-type PPIase family.</text>
</comment>
<dbReference type="GO" id="GO:0003755">
    <property type="term" value="F:peptidyl-prolyl cis-trans isomerase activity"/>
    <property type="evidence" value="ECO:0007669"/>
    <property type="project" value="UniProtKB-UniRule"/>
</dbReference>
<evidence type="ECO:0000256" key="4">
    <source>
        <dbReference type="ARBA" id="ARBA00023235"/>
    </source>
</evidence>
<dbReference type="FunFam" id="3.10.50.40:FF:000006">
    <property type="entry name" value="Peptidyl-prolyl cis-trans isomerase"/>
    <property type="match status" value="1"/>
</dbReference>
<evidence type="ECO:0000259" key="8">
    <source>
        <dbReference type="PROSITE" id="PS50059"/>
    </source>
</evidence>
<accession>A0A7G8BMF3</accession>
<dbReference type="EMBL" id="CP060394">
    <property type="protein sequence ID" value="QNI33723.1"/>
    <property type="molecule type" value="Genomic_DNA"/>
</dbReference>
<keyword evidence="3 5" id="KW-0697">Rotamase</keyword>
<dbReference type="EC" id="5.2.1.8" evidence="6"/>
<dbReference type="AlphaFoldDB" id="A0A7G8BMF3"/>
<keyword evidence="7" id="KW-0732">Signal</keyword>
<dbReference type="PANTHER" id="PTHR43811:SF19">
    <property type="entry name" value="39 KDA FK506-BINDING NUCLEAR PROTEIN"/>
    <property type="match status" value="1"/>
</dbReference>
<keyword evidence="10" id="KW-1185">Reference proteome</keyword>
<dbReference type="PROSITE" id="PS50059">
    <property type="entry name" value="FKBP_PPIASE"/>
    <property type="match status" value="1"/>
</dbReference>
<evidence type="ECO:0000313" key="9">
    <source>
        <dbReference type="EMBL" id="QNI33723.1"/>
    </source>
</evidence>
<evidence type="ECO:0000256" key="6">
    <source>
        <dbReference type="RuleBase" id="RU003915"/>
    </source>
</evidence>
<proteinExistence type="inferred from homology"/>
<dbReference type="InterPro" id="IPR046357">
    <property type="entry name" value="PPIase_dom_sf"/>
</dbReference>
<gene>
    <name evidence="9" type="ORF">H7849_07320</name>
</gene>
<feature type="signal peptide" evidence="7">
    <location>
        <begin position="1"/>
        <end position="19"/>
    </location>
</feature>
<dbReference type="SUPFAM" id="SSF54534">
    <property type="entry name" value="FKBP-like"/>
    <property type="match status" value="1"/>
</dbReference>
<evidence type="ECO:0000256" key="1">
    <source>
        <dbReference type="ARBA" id="ARBA00000971"/>
    </source>
</evidence>
<protein>
    <recommendedName>
        <fullName evidence="6">Peptidyl-prolyl cis-trans isomerase</fullName>
        <ecNumber evidence="6">5.2.1.8</ecNumber>
    </recommendedName>
</protein>
<evidence type="ECO:0000256" key="3">
    <source>
        <dbReference type="ARBA" id="ARBA00023110"/>
    </source>
</evidence>
<name>A0A7G8BMF3_9BACT</name>
<dbReference type="PANTHER" id="PTHR43811">
    <property type="entry name" value="FKBP-TYPE PEPTIDYL-PROLYL CIS-TRANS ISOMERASE FKPA"/>
    <property type="match status" value="1"/>
</dbReference>
<evidence type="ECO:0000256" key="7">
    <source>
        <dbReference type="SAM" id="SignalP"/>
    </source>
</evidence>
<dbReference type="InterPro" id="IPR001179">
    <property type="entry name" value="PPIase_FKBP_dom"/>
</dbReference>
<feature type="chain" id="PRO_5028959234" description="Peptidyl-prolyl cis-trans isomerase" evidence="7">
    <location>
        <begin position="20"/>
        <end position="183"/>
    </location>
</feature>
<reference evidence="9 10" key="1">
    <citation type="submission" date="2020-08" db="EMBL/GenBank/DDBJ databases">
        <title>Edaphobacter telluris sp. nov. and Acidobacterium dinghuensis sp. nov., two acidobacteria isolated from forest soil.</title>
        <authorList>
            <person name="Fu J."/>
            <person name="Qiu L."/>
        </authorList>
    </citation>
    <scope>NUCLEOTIDE SEQUENCE [LARGE SCALE GENOMIC DNA]</scope>
    <source>
        <strain evidence="9">4Y35</strain>
    </source>
</reference>
<feature type="domain" description="PPIase FKBP-type" evidence="8">
    <location>
        <begin position="82"/>
        <end position="169"/>
    </location>
</feature>
<evidence type="ECO:0000313" key="10">
    <source>
        <dbReference type="Proteomes" id="UP000515312"/>
    </source>
</evidence>
<dbReference type="Proteomes" id="UP000515312">
    <property type="component" value="Chromosome"/>
</dbReference>
<dbReference type="Gene3D" id="3.10.50.40">
    <property type="match status" value="1"/>
</dbReference>
<keyword evidence="4 5" id="KW-0413">Isomerase</keyword>
<dbReference type="Pfam" id="PF00254">
    <property type="entry name" value="FKBP_C"/>
    <property type="match status" value="1"/>
</dbReference>
<evidence type="ECO:0000256" key="5">
    <source>
        <dbReference type="PROSITE-ProRule" id="PRU00277"/>
    </source>
</evidence>